<dbReference type="PANTHER" id="PTHR43586:SF15">
    <property type="entry name" value="BLR3095 PROTEIN"/>
    <property type="match status" value="1"/>
</dbReference>
<dbReference type="RefSeq" id="WP_041063979.1">
    <property type="nucleotide sequence ID" value="NZ_JXAL01000021.1"/>
</dbReference>
<proteinExistence type="predicted"/>
<dbReference type="SUPFAM" id="SSF53383">
    <property type="entry name" value="PLP-dependent transferases"/>
    <property type="match status" value="1"/>
</dbReference>
<organism evidence="2 3">
    <name type="scientific">Cohnella kolymensis</name>
    <dbReference type="NCBI Taxonomy" id="1590652"/>
    <lineage>
        <taxon>Bacteria</taxon>
        <taxon>Bacillati</taxon>
        <taxon>Bacillota</taxon>
        <taxon>Bacilli</taxon>
        <taxon>Bacillales</taxon>
        <taxon>Paenibacillaceae</taxon>
        <taxon>Cohnella</taxon>
    </lineage>
</organism>
<evidence type="ECO:0000259" key="1">
    <source>
        <dbReference type="Pfam" id="PF00266"/>
    </source>
</evidence>
<dbReference type="Gene3D" id="3.40.640.10">
    <property type="entry name" value="Type I PLP-dependent aspartate aminotransferase-like (Major domain)"/>
    <property type="match status" value="1"/>
</dbReference>
<name>A0ABR5A376_9BACL</name>
<dbReference type="InterPro" id="IPR015422">
    <property type="entry name" value="PyrdxlP-dep_Trfase_small"/>
</dbReference>
<dbReference type="EMBL" id="JXAL01000021">
    <property type="protein sequence ID" value="KIL35490.1"/>
    <property type="molecule type" value="Genomic_DNA"/>
</dbReference>
<accession>A0ABR5A376</accession>
<comment type="caution">
    <text evidence="2">The sequence shown here is derived from an EMBL/GenBank/DDBJ whole genome shotgun (WGS) entry which is preliminary data.</text>
</comment>
<feature type="domain" description="Aminotransferase class V" evidence="1">
    <location>
        <begin position="18"/>
        <end position="361"/>
    </location>
</feature>
<dbReference type="Pfam" id="PF00266">
    <property type="entry name" value="Aminotran_5"/>
    <property type="match status" value="1"/>
</dbReference>
<dbReference type="InterPro" id="IPR015424">
    <property type="entry name" value="PyrdxlP-dep_Trfase"/>
</dbReference>
<evidence type="ECO:0000313" key="2">
    <source>
        <dbReference type="EMBL" id="KIL35490.1"/>
    </source>
</evidence>
<keyword evidence="3" id="KW-1185">Reference proteome</keyword>
<sequence length="381" mass="42712">MKALLPKDQFIGLDRCTWLFSGAETPSHRGSLEAMTEYMHYRSLGPKGRERNAVIEAECKQNLAALMQGQAEDIALLSNSSEAISMIARAMDFKPGDNVIIHTLEFPSGVLPWLALQQQGVEIRVISHQNWQVEPADLLSRMDDRTRLVMTSHVSYLTGSRIDYKALYREIKKTDALLMLDVTQSLGVVPVEMYDADFVVCSSYKWLLSVHGVGILGINPRRTSSILPKYVGWRSVKETIGSKRFESFDFQDDARRFELGYPSYSTIYALNFSSALLLDIGIENIESHVLSLGSRLISDLRNLGFDVMTPEEPVRRAGNICVKWDAAEDVAQKLMDEQVYIMGSDGRIRASIHLFNDAGDVGRLIELLPACTGMRLREGGR</sequence>
<dbReference type="Gene3D" id="3.90.1150.10">
    <property type="entry name" value="Aspartate Aminotransferase, domain 1"/>
    <property type="match status" value="1"/>
</dbReference>
<reference evidence="2 3" key="1">
    <citation type="submission" date="2014-12" db="EMBL/GenBank/DDBJ databases">
        <title>Draft genome sequence of Cohnella kolymensis strain B-2846.</title>
        <authorList>
            <person name="Karlyshev A.V."/>
            <person name="Kudryashova E.B."/>
        </authorList>
    </citation>
    <scope>NUCLEOTIDE SEQUENCE [LARGE SCALE GENOMIC DNA]</scope>
    <source>
        <strain evidence="2 3">VKM B-2846</strain>
    </source>
</reference>
<dbReference type="InterPro" id="IPR015421">
    <property type="entry name" value="PyrdxlP-dep_Trfase_major"/>
</dbReference>
<gene>
    <name evidence="2" type="ORF">SD71_13330</name>
</gene>
<dbReference type="InterPro" id="IPR000192">
    <property type="entry name" value="Aminotrans_V_dom"/>
</dbReference>
<evidence type="ECO:0000313" key="3">
    <source>
        <dbReference type="Proteomes" id="UP000054526"/>
    </source>
</evidence>
<dbReference type="Proteomes" id="UP000054526">
    <property type="component" value="Unassembled WGS sequence"/>
</dbReference>
<dbReference type="PANTHER" id="PTHR43586">
    <property type="entry name" value="CYSTEINE DESULFURASE"/>
    <property type="match status" value="1"/>
</dbReference>
<protein>
    <recommendedName>
        <fullName evidence="1">Aminotransferase class V domain-containing protein</fullName>
    </recommendedName>
</protein>